<dbReference type="GeneTree" id="ENSGT00510000055233"/>
<dbReference type="Ensembl" id="ENSNVIT00000019027.1">
    <property type="protein sequence ID" value="ENSNVIP00000016308.1"/>
    <property type="gene ID" value="ENSNVIG00000012779.1"/>
</dbReference>
<reference evidence="2" key="2">
    <citation type="submission" date="2025-09" db="UniProtKB">
        <authorList>
            <consortium name="Ensembl"/>
        </authorList>
    </citation>
    <scope>IDENTIFICATION</scope>
</reference>
<feature type="signal peptide" evidence="1">
    <location>
        <begin position="1"/>
        <end position="23"/>
    </location>
</feature>
<keyword evidence="1" id="KW-0732">Signal</keyword>
<dbReference type="Proteomes" id="UP000694425">
    <property type="component" value="Unplaced"/>
</dbReference>
<reference evidence="2" key="1">
    <citation type="submission" date="2025-08" db="UniProtKB">
        <authorList>
            <consortium name="Ensembl"/>
        </authorList>
    </citation>
    <scope>IDENTIFICATION</scope>
</reference>
<accession>A0A8C7BAY1</accession>
<feature type="chain" id="PRO_5034597279" evidence="1">
    <location>
        <begin position="24"/>
        <end position="160"/>
    </location>
</feature>
<protein>
    <submittedName>
        <fullName evidence="2">Epididymal protein 13</fullName>
    </submittedName>
</protein>
<evidence type="ECO:0000256" key="1">
    <source>
        <dbReference type="SAM" id="SignalP"/>
    </source>
</evidence>
<organism evidence="2 3">
    <name type="scientific">Neovison vison</name>
    <name type="common">American mink</name>
    <name type="synonym">Mustela vison</name>
    <dbReference type="NCBI Taxonomy" id="452646"/>
    <lineage>
        <taxon>Eukaryota</taxon>
        <taxon>Metazoa</taxon>
        <taxon>Chordata</taxon>
        <taxon>Craniata</taxon>
        <taxon>Vertebrata</taxon>
        <taxon>Euteleostomi</taxon>
        <taxon>Mammalia</taxon>
        <taxon>Eutheria</taxon>
        <taxon>Laurasiatheria</taxon>
        <taxon>Carnivora</taxon>
        <taxon>Caniformia</taxon>
        <taxon>Musteloidea</taxon>
        <taxon>Mustelidae</taxon>
        <taxon>Mustelinae</taxon>
        <taxon>Neogale</taxon>
    </lineage>
</organism>
<keyword evidence="3" id="KW-1185">Reference proteome</keyword>
<evidence type="ECO:0000313" key="3">
    <source>
        <dbReference type="Proteomes" id="UP000694425"/>
    </source>
</evidence>
<dbReference type="AlphaFoldDB" id="A0A8C7BAY1"/>
<evidence type="ECO:0000313" key="2">
    <source>
        <dbReference type="Ensembl" id="ENSNVIP00000016308.1"/>
    </source>
</evidence>
<proteinExistence type="predicted"/>
<name>A0A8C7BAY1_NEOVI</name>
<sequence length="160" mass="18354">MRRCELFLRTPLLILLFLGLARACIPREVAIEEKIKLLKGILSMMTRLSTDGLRHRDSASEMPSLAPPQDRTEEEMKKILGLLSLQVLNEETSGCKEGEKLSLTTTAPKKPPAKRTRWNILKCAYMMVTFLFVSYNKGDWCYCHYCNTEEDIRTDPCCSF</sequence>